<protein>
    <recommendedName>
        <fullName evidence="4">Methyltransferase domain-containing protein</fullName>
    </recommendedName>
</protein>
<dbReference type="InterPro" id="IPR029063">
    <property type="entry name" value="SAM-dependent_MTases_sf"/>
</dbReference>
<keyword evidence="1" id="KW-0812">Transmembrane</keyword>
<evidence type="ECO:0000313" key="2">
    <source>
        <dbReference type="EMBL" id="VUC21858.1"/>
    </source>
</evidence>
<dbReference type="Proteomes" id="UP000766486">
    <property type="component" value="Unassembled WGS sequence"/>
</dbReference>
<dbReference type="Gene3D" id="3.40.50.150">
    <property type="entry name" value="Vaccinia Virus protein VP39"/>
    <property type="match status" value="1"/>
</dbReference>
<name>A0ABY6TT79_BIOOC</name>
<keyword evidence="1" id="KW-1133">Transmembrane helix</keyword>
<comment type="caution">
    <text evidence="2">The sequence shown here is derived from an EMBL/GenBank/DDBJ whole genome shotgun (WGS) entry which is preliminary data.</text>
</comment>
<keyword evidence="3" id="KW-1185">Reference proteome</keyword>
<keyword evidence="1" id="KW-0472">Membrane</keyword>
<feature type="transmembrane region" description="Helical" evidence="1">
    <location>
        <begin position="12"/>
        <end position="33"/>
    </location>
</feature>
<organism evidence="2 3">
    <name type="scientific">Bionectria ochroleuca</name>
    <name type="common">Gliocladium roseum</name>
    <dbReference type="NCBI Taxonomy" id="29856"/>
    <lineage>
        <taxon>Eukaryota</taxon>
        <taxon>Fungi</taxon>
        <taxon>Dikarya</taxon>
        <taxon>Ascomycota</taxon>
        <taxon>Pezizomycotina</taxon>
        <taxon>Sordariomycetes</taxon>
        <taxon>Hypocreomycetidae</taxon>
        <taxon>Hypocreales</taxon>
        <taxon>Bionectriaceae</taxon>
        <taxon>Clonostachys</taxon>
    </lineage>
</organism>
<accession>A0ABY6TT79</accession>
<evidence type="ECO:0000313" key="3">
    <source>
        <dbReference type="Proteomes" id="UP000766486"/>
    </source>
</evidence>
<evidence type="ECO:0008006" key="4">
    <source>
        <dbReference type="Google" id="ProtNLM"/>
    </source>
</evidence>
<gene>
    <name evidence="2" type="ORF">CLO192961_LOCUS66820</name>
</gene>
<feature type="non-terminal residue" evidence="2">
    <location>
        <position position="128"/>
    </location>
</feature>
<evidence type="ECO:0000256" key="1">
    <source>
        <dbReference type="SAM" id="Phobius"/>
    </source>
</evidence>
<proteinExistence type="predicted"/>
<sequence length="128" mass="14034">MAPLSSGGQIALAFVGGFLAAFLIMGLATFSFLRSSDAYGLGHWKLNAKMPLSTMWMNLGYWTNAKDEPIHDFEEACSTLLRNILDRAGILNQPGKPQQTPRSLAVLDLGFGCGDQTFELVRLTRPEQ</sequence>
<dbReference type="EMBL" id="CABFNS010000464">
    <property type="protein sequence ID" value="VUC21858.1"/>
    <property type="molecule type" value="Genomic_DNA"/>
</dbReference>
<reference evidence="2 3" key="1">
    <citation type="submission" date="2019-06" db="EMBL/GenBank/DDBJ databases">
        <authorList>
            <person name="Broberg M."/>
        </authorList>
    </citation>
    <scope>NUCLEOTIDE SEQUENCE [LARGE SCALE GENOMIC DNA]</scope>
</reference>